<protein>
    <recommendedName>
        <fullName evidence="1">PIN domain-containing protein</fullName>
    </recommendedName>
</protein>
<gene>
    <name evidence="2" type="ORF">CATMQ487_03850</name>
</gene>
<reference evidence="2" key="1">
    <citation type="submission" date="2022-04" db="EMBL/GenBank/DDBJ databases">
        <title>Whole genome sequence of Sphaerotilus sp. FB-5.</title>
        <authorList>
            <person name="Takeda M."/>
            <person name="Narihara S."/>
            <person name="Akimoto M."/>
            <person name="Akimoto R."/>
            <person name="Nishiyashiki S."/>
            <person name="Murakami T."/>
        </authorList>
    </citation>
    <scope>NUCLEOTIDE SEQUENCE</scope>
    <source>
        <strain evidence="2">FB-5</strain>
    </source>
</reference>
<keyword evidence="3" id="KW-1185">Reference proteome</keyword>
<dbReference type="SUPFAM" id="SSF88723">
    <property type="entry name" value="PIN domain-like"/>
    <property type="match status" value="1"/>
</dbReference>
<dbReference type="RefSeq" id="WP_251971704.1">
    <property type="nucleotide sequence ID" value="NZ_AP025730.1"/>
</dbReference>
<dbReference type="Pfam" id="PF01850">
    <property type="entry name" value="PIN"/>
    <property type="match status" value="1"/>
</dbReference>
<accession>A0ABN6PIG1</accession>
<evidence type="ECO:0000259" key="1">
    <source>
        <dbReference type="Pfam" id="PF01850"/>
    </source>
</evidence>
<dbReference type="InterPro" id="IPR002716">
    <property type="entry name" value="PIN_dom"/>
</dbReference>
<proteinExistence type="predicted"/>
<evidence type="ECO:0000313" key="3">
    <source>
        <dbReference type="Proteomes" id="UP001057498"/>
    </source>
</evidence>
<dbReference type="Proteomes" id="UP001057498">
    <property type="component" value="Chromosome"/>
</dbReference>
<dbReference type="EMBL" id="AP025730">
    <property type="protein sequence ID" value="BDI03415.1"/>
    <property type="molecule type" value="Genomic_DNA"/>
</dbReference>
<organism evidence="2 3">
    <name type="scientific">Sphaerotilus microaerophilus</name>
    <dbReference type="NCBI Taxonomy" id="2914710"/>
    <lineage>
        <taxon>Bacteria</taxon>
        <taxon>Pseudomonadati</taxon>
        <taxon>Pseudomonadota</taxon>
        <taxon>Betaproteobacteria</taxon>
        <taxon>Burkholderiales</taxon>
        <taxon>Sphaerotilaceae</taxon>
        <taxon>Sphaerotilus</taxon>
    </lineage>
</organism>
<dbReference type="InterPro" id="IPR029060">
    <property type="entry name" value="PIN-like_dom_sf"/>
</dbReference>
<dbReference type="Gene3D" id="3.40.50.1010">
    <property type="entry name" value="5'-nuclease"/>
    <property type="match status" value="1"/>
</dbReference>
<name>A0ABN6PIG1_9BURK</name>
<sequence length="136" mass="14831">MDYIFLDACALIYQVERVAPWAARLAGRLAELHRQFPQARLAISDLSRMECRVRPLRDGDRALLAAYDRLFGAAALEVRPLTPAVIDLATAIRARSGLRTPDALQAASCLSLPGPALFVTGDAGFRREAALTVELI</sequence>
<evidence type="ECO:0000313" key="2">
    <source>
        <dbReference type="EMBL" id="BDI03415.1"/>
    </source>
</evidence>
<feature type="domain" description="PIN" evidence="1">
    <location>
        <begin position="4"/>
        <end position="127"/>
    </location>
</feature>